<dbReference type="FunFam" id="3.40.50.410:FF:000028">
    <property type="entry name" value="Midasin"/>
    <property type="match status" value="1"/>
</dbReference>
<dbReference type="Gene3D" id="3.40.50.410">
    <property type="entry name" value="von Willebrand factor, type A domain"/>
    <property type="match status" value="1"/>
</dbReference>
<dbReference type="FunFam" id="3.40.50.300:FF:000582">
    <property type="entry name" value="Midasin"/>
    <property type="match status" value="1"/>
</dbReference>
<feature type="compositionally biased region" description="Acidic residues" evidence="10">
    <location>
        <begin position="4378"/>
        <end position="4399"/>
    </location>
</feature>
<dbReference type="OrthoDB" id="422220at2759"/>
<evidence type="ECO:0000256" key="3">
    <source>
        <dbReference type="ARBA" id="ARBA00007188"/>
    </source>
</evidence>
<feature type="compositionally biased region" description="Basic and acidic residues" evidence="10">
    <location>
        <begin position="4073"/>
        <end position="4097"/>
    </location>
</feature>
<dbReference type="EMBL" id="MTYJ01000107">
    <property type="protein sequence ID" value="OQV14305.1"/>
    <property type="molecule type" value="Genomic_DNA"/>
</dbReference>
<protein>
    <recommendedName>
        <fullName evidence="4 9">Midasin</fullName>
    </recommendedName>
</protein>
<feature type="compositionally biased region" description="Basic and acidic residues" evidence="10">
    <location>
        <begin position="4417"/>
        <end position="4430"/>
    </location>
</feature>
<name>A0A1W0WGH8_HYPEX</name>
<proteinExistence type="inferred from homology"/>
<feature type="compositionally biased region" description="Polar residues" evidence="10">
    <location>
        <begin position="4235"/>
        <end position="4256"/>
    </location>
</feature>
<evidence type="ECO:0000256" key="4">
    <source>
        <dbReference type="ARBA" id="ARBA00017143"/>
    </source>
</evidence>
<dbReference type="InterPro" id="IPR040848">
    <property type="entry name" value="AAA_lid_7"/>
</dbReference>
<dbReference type="Proteomes" id="UP000192578">
    <property type="component" value="Unassembled WGS sequence"/>
</dbReference>
<feature type="compositionally biased region" description="Basic and acidic residues" evidence="10">
    <location>
        <begin position="4283"/>
        <end position="4304"/>
    </location>
</feature>
<feature type="compositionally biased region" description="Basic and acidic residues" evidence="10">
    <location>
        <begin position="3978"/>
        <end position="4004"/>
    </location>
</feature>
<dbReference type="GO" id="GO:0005730">
    <property type="term" value="C:nucleolus"/>
    <property type="evidence" value="ECO:0007669"/>
    <property type="project" value="UniProtKB-SubCell"/>
</dbReference>
<evidence type="ECO:0000259" key="11">
    <source>
        <dbReference type="PROSITE" id="PS50234"/>
    </source>
</evidence>
<evidence type="ECO:0000256" key="7">
    <source>
        <dbReference type="ARBA" id="ARBA00023186"/>
    </source>
</evidence>
<evidence type="ECO:0000256" key="10">
    <source>
        <dbReference type="SAM" id="MobiDB-lite"/>
    </source>
</evidence>
<feature type="compositionally biased region" description="Basic and acidic residues" evidence="10">
    <location>
        <begin position="4106"/>
        <end position="4120"/>
    </location>
</feature>
<evidence type="ECO:0000256" key="5">
    <source>
        <dbReference type="ARBA" id="ARBA00022741"/>
    </source>
</evidence>
<feature type="compositionally biased region" description="Basic and acidic residues" evidence="10">
    <location>
        <begin position="4362"/>
        <end position="4377"/>
    </location>
</feature>
<evidence type="ECO:0000256" key="2">
    <source>
        <dbReference type="ARBA" id="ARBA00004642"/>
    </source>
</evidence>
<dbReference type="InterPro" id="IPR027417">
    <property type="entry name" value="P-loop_NTPase"/>
</dbReference>
<keyword evidence="5 9" id="KW-0547">Nucleotide-binding</keyword>
<dbReference type="GO" id="GO:0000027">
    <property type="term" value="P:ribosomal large subunit assembly"/>
    <property type="evidence" value="ECO:0007669"/>
    <property type="project" value="InterPro"/>
</dbReference>
<dbReference type="GO" id="GO:0016887">
    <property type="term" value="F:ATP hydrolysis activity"/>
    <property type="evidence" value="ECO:0007669"/>
    <property type="project" value="InterPro"/>
</dbReference>
<dbReference type="SUPFAM" id="SSF52540">
    <property type="entry name" value="P-loop containing nucleoside triphosphate hydrolases"/>
    <property type="match status" value="6"/>
</dbReference>
<dbReference type="PROSITE" id="PS50234">
    <property type="entry name" value="VWFA"/>
    <property type="match status" value="1"/>
</dbReference>
<sequence length="4789" mass="534724">MRATGHSSPKLSPIMLDYIVPGCYEELVKSLTLYIKYDVPVLLTGPVGCGKTALLRHFAGLAGRSKIPRLITIQLCRDLDGRALLGAYHCTDVGGEFKWIPGLLTTAVLNSSWVILEDLDNAAVDALSILLPLIQSRSLQVPELGKTLQAGPDFRLFATMRTHESRNVQSHRVDMVLVSHFRRLHLEQIPTSDILSLSSSLFPQLSDILPRLLQILELTSRPELCDDPEVRRALLSRLISVRDFFKICRRLSAYVSPSSSMADGRNIFLDFFTCFCAFIPGSTAVDTTAGTASDREPPSKPTKLKLAQMLASVLGLTHSDAEIYISRLTPEIANQGDAVRIGRVTLPNRVDPSLQVEIAATTISEHPSVRRLMENIASCIASNEAALLVGETGTGKTTIIQHLADLLGRKLHVINLSHQAETSDLFGGYKPVDFRSQMSTLTESFFALFTVTFSVEKNRTFLTNCQTAFGEKNWKTLVAGMRHIADSARKRSKKTDPSDAAWLLQLNNWNAFSVNLAVVEKQLLLHQRSLIFAFLEGTLVKSFRVGDWVLLDEINLATPELLAGLHSFIDSTCRSFILSDRGDTEDIERHPDFRLFACMNPATDVGKRELPADVRSRFTEIYCDELTDLQEIRQVVEWYLRPLGLIKDESSSLPLIDAVANLHVELKGLAEKSLMDGVNHKPHYSLRTFTQALKYAAKNPMGNVRRSLYEGFSLSYLTQLNRVSQNLVKAKIGSRLLPAAELAANKFISAPKPQSGKFVKIEGYYVECGSLEPALDEKYIMTETVRSNLAEIARAVSAGRIPVLLQGETSIGKTSLITWLARASGNQCVRINNHEFTDLQDYIGSYQTNAAGKLVFVEGVLVNAVRRGFWIILDELNLAPSDVLEALNRLLDSNRELFIPEKQEVVRAHSQFMLFATQNPPGYYGGRKTLSRAFRNRFIEMHFDEIPAGELQTILHRRCAISPKDAKKIIDVMVALQNRRKTSGIFAGKQGFMTLRDLFRWAERYRLASVTADETFYDYNQHMADHGFLLLGGRVRKADELEAIRETLEKYFGRKINPDALFGKLASPTTDSILSSFISCTAPEFSHIVWTSNLKRMVALAGTALANGEAVLLVGETGCGKTTVCQIYACLKLARLFAIGCHMNTETSDFLGGLRPVRPEDSATVGSALFVWKDGPLVEAMKQGGVLLLDEVSLAADSVLERINSVLEPERQLVLTEKGCTEEDAVPEVVARADFRLVATMNPGGDFGKKELSPALRNRFTEIWCGNLEIELDLQPLLDHNLFRGTSLWENAELKSLFQRTMGEFVVWFSQQYPRIVITGRDVMSWIGFINRFLSEANDASIVFASARHPCLAYFHGTSMVFESMTVYAKEITAHYHQSQTGNSPVINFLERQLGGSSFADLITTAELSVTSMDLVNEVGHFGIHPFITARRDGAVDDQSYDFGSASVRRSLQRILRGLMVAKGVLLEGPPGVGKTSIVKAMGAATGHTVVRINLSEQTDISELFGSDMPTEGADGASLFAWRDGPFLSALKNGSWILLDELNLASQSVLEGLNACLDHRGEIFIPELNRTFTVDTRSTRIFACQNPLFQGSGRKGLPKSFLSRFTQVFVEELQDSDLLSICRRAYPTLPESLIATMLRFNHAVQRLITQRRIGTDGQPWELNLRDVMRWCHLESFHSHEIPLPEKESLFLDLLYVSRFRSEEDRRIVTQLAESMGLISSGTALPRGFLKTELRKDAFVVGRMRLLRTNRTGQRELEKQFGHLQLLQSQSGVLEKLALCINQSFPVILAGPQGSAKSSLVQVLAAVTGHPLEVVSMNSDTDAGDLLGGFEQNNWQRDAGKAVQAVTDLCDCIFSFGAPDLFSRVRLLQDSLPDLSAALSSLEDTAPARTLALLKPVFEELTRLSVAHPGIKEIHQRTVSACHRAIFSLESTKKGRFEWCDSLVVKALLEGSWLLIDNANLCSPAVLDRLNSVLEPQGELFVPERGDAAAAVIRGHPNFRLFMTTNPKYGELSRAMRNRGIEIFVPATLHDRDCLAVLTRLGLSYDVALILLNFLHKVTPLKAFSLEDVQGLGKEVWMRLAENADLSEALRKAVRNSSSFPEGCEVIVDQLQLTPAISSICPYPVTVLNLLQQRVLTNVSRHQNGLLTVVHHMADILQRVITEWRLVMDLPRWNVYLLSMAKGLFFSLLTLEEREMRLQVLVEFEDGAVTPVDKHWLSRLQQLLVATEDFHLVESGHTLIASWLRACFDWDALLSSLRDQYGRGSDMSVDLERLTEFFEHFASWMVVMLMDGKTGWFRINQQTALKIALASLTFRSLMAVLDAKASGRLTSPGFASVVWRLFSQHVLDCLDLSGLDGLPVIIASQIRTFDEDFCTRQDEQRIVIRGALVEATPFTTDEQYRSYNALLTNLASEVVKVLPIEEVLTRLADRARHLGSTLGSDLVLRVGSSNEVAENARFWRLIQSEFALCEMEGQELLSVVLKVAPYWTAFPVILKELLLVARKPGQVLTPLEVFSLKFELLSTVSDSDDVAATIVGTSPDYLWWKEVLQLMSTKGHSWSAKLGNFGAQMAISRRVEAHLWRKIHSPLDSSRVLESHLNAIASFLTKGLLSVQSVPLADRQNVNGRLGSSLAQWKELLISLPSVDPRFDVLERTALDLLTESGEDPSATASSRHTHSFWLTTGIVTMKALSPLFLDPVQEQQTTREWLQYQAVDCDTSLRMTTLYFTTLYGSGGQENFDEQITLPYQQRLEYVQSALDKKEMRTVMFRPEPSMYHALVQDSKGLQEITLRRVIDLLQVVLADSTTGKVRLLECAGHLASLIAIAADLRRKYFAYQDMAAPFLSGVHQVLFGFAGLLRSHQRDLLKTELGPSSSSGHLLAALTGFFGVNETQPTSYLQAARGIWRRRKFILGLYRSRPEDRLVLEIRLILLVLQLLRLHGALFHTRESGPSAVLRNSVFMRFAVIWHDIEQVKKKAEEEKLQLYKFAADEITQARDTAFPSFEQDLANLSAEMQATELPSQTTAEHRRFFEEIQHKIVTLHGQILSATSKAAPIAESGNVASVGTVVTLAVDIGCELITSYPEVCDFDIDATGFLLQSRISRAAVETCSTPEKNATNFYHDSNITEAKTCVSIIRSVHLRVEELLVEWPGQPVLCEITVIIERLLSFQLTEPLAKLLMALELVMEKCEKWEVNASSQVSLQREMEVLGEVIVRWRKLELQQWHNALDHVVRERAGKATKWWLLLFTTVAEAVSGGDAVGTSVDTLVQVLQRFVETSSLGEFRVRLELLRTVSLHFAASPGSTNTTKTKEICTVLRNVHAFYSQFTPSVETSIAQQRKSIEKELKEFVKVARWMDMNYHALKATIHKAHRTVHSGMRKLEAVLDQKVILQRTIEGAPTPSPQLHHRIYLGALPLFPPSPCLPKMTELVVYVRKCRKITRQAVYALDYIKALSSLNEISLEYFDRFSELKEPPCDLTLTGEKRKAASKTVIKSKRLAFTDLTKTLKEMGLSSRKGLVLPSATVASVAAFNAQFPSRSLGDWLGGLAEKCQDMYWSNVSNLAVFRRLLESPCKTLDARFVAVMKGFAEHLHHLILQQIEVSSSLTNFSASLHAHLESSTSRPLNHQSWTQSTYEETAVAVPGVLVRSFLSRACDFLRDMSVTLEKHLVLLDAAPSCTNDGEQFVNVEGILTVLHGPCEELFQGDARWTALRTAVSTYRNTVLQKLNELTSSDQIESLLHLIGQKERGQVRDVINFFASSRPTLLQILELSLPASRTSVSGILEQLELFTREWNATTLAVGEVEGGKIPALTERVLEACLRGFQTVKVHLKSREDRMPTGEEGYRAVFDLGDGCLRSGYGALNADKITRTIHLLVRQCNQLPATGIADQCLQISRGFLETFVVLVSSMEVFAYRLVESSNLLLRVLLTVFTDILENGFGKVDEIEEDSKEQNSHEKFEESEQAGLGDGQGAKDVSEQIESEDQLEDTKTPGKEEEEKKSEEKIENEEHGVEMTEDFEGAMDDAPTEELGSDDEEESDEPEVDDQMGSLDGDNDDTAENLDKQFWEGDDEDENDPEEDEADEKKESADGQGVDEREKIDLAPKDDSIDDSTAQKNDEAVDEKENRTDAGEMGDEENNEQVGEAPDLDLPEKMDFDDEEFGEEEPVPEEDALSEEKPEDDTDLPETAEDDEMAEAEATKQEDSNVPELPEEDALKASSSVPPTEKNDSDVGTDGAGMPAEMDTDQNPDMSQQNNDDAYNSDTTGKSEAASGRKTNDDAGRDVDSRLPQQQDPARKKPQGVEKRSLEPVTEKKTPGNKNESYRKRLKISQAQNQRTVEKQEKDANKNQTLADMYEHVASDTDQFDDQVVDAASKDEAKEQNPDRSQMDDEDEEDAAVEDDNMNVDEDPGLDEKTEEATENPPIVLKSKKEQVAQKKESQKKNSQQAALLDAPGDLIPTLGALEENSTFHGFQADLLESLVPQLVDVDALRRELVQEMANWSGRQFDSTEHENLAMSTWRKYEAITQSLSHELCEQLRLVLEPTKKSKLRGDYRTGKRLNMRKVVAYVASDFRKDKIWLRRTMPSQRQYQVLIAVDDSSSMADNQTKELAFESLAVLSNALTVLEVGELSICSFGQGVEILHPFQLPFSSSDGARVLTKFTFGQNRTNVAEMVNLVTGVFDESRSRLLNVTNVSQLLLIVSDGRGIFGEGASVVKQAVRRLVNMGVFTVFVILDNPSESHTQRSVLDIRTVVGSGESMEMRSYMQDFPFPFYLILRNVKDLPCTLCDALRQWFEMISSRD</sequence>
<dbReference type="InterPro" id="IPR041190">
    <property type="entry name" value="Midasin_AAA_lid_5"/>
</dbReference>
<feature type="region of interest" description="Disordered" evidence="10">
    <location>
        <begin position="3937"/>
        <end position="4436"/>
    </location>
</feature>
<evidence type="ECO:0000256" key="9">
    <source>
        <dbReference type="PIRNR" id="PIRNR010340"/>
    </source>
</evidence>
<evidence type="ECO:0000313" key="12">
    <source>
        <dbReference type="EMBL" id="OQV14305.1"/>
    </source>
</evidence>
<keyword evidence="7 9" id="KW-0143">Chaperone</keyword>
<dbReference type="InterPro" id="IPR012099">
    <property type="entry name" value="Midasin"/>
</dbReference>
<keyword evidence="6 9" id="KW-0067">ATP-binding</keyword>
<dbReference type="FunFam" id="3.40.50.300:FF:004102">
    <property type="entry name" value="Uncharacterized protein"/>
    <property type="match status" value="1"/>
</dbReference>
<keyword evidence="8 9" id="KW-0539">Nucleus</keyword>
<evidence type="ECO:0000256" key="8">
    <source>
        <dbReference type="ARBA" id="ARBA00023242"/>
    </source>
</evidence>
<dbReference type="Pfam" id="PF17865">
    <property type="entry name" value="AAA_lid_5"/>
    <property type="match status" value="1"/>
</dbReference>
<feature type="compositionally biased region" description="Basic and acidic residues" evidence="10">
    <location>
        <begin position="4264"/>
        <end position="4275"/>
    </location>
</feature>
<gene>
    <name evidence="12" type="ORF">BV898_11540</name>
</gene>
<dbReference type="InterPro" id="IPR011704">
    <property type="entry name" value="ATPase_dyneun-rel_AAA"/>
</dbReference>
<feature type="compositionally biased region" description="Basic and acidic residues" evidence="10">
    <location>
        <begin position="3942"/>
        <end position="3952"/>
    </location>
</feature>
<dbReference type="CDD" id="cd00009">
    <property type="entry name" value="AAA"/>
    <property type="match status" value="1"/>
</dbReference>
<organism evidence="12 13">
    <name type="scientific">Hypsibius exemplaris</name>
    <name type="common">Freshwater tardigrade</name>
    <dbReference type="NCBI Taxonomy" id="2072580"/>
    <lineage>
        <taxon>Eukaryota</taxon>
        <taxon>Metazoa</taxon>
        <taxon>Ecdysozoa</taxon>
        <taxon>Tardigrada</taxon>
        <taxon>Eutardigrada</taxon>
        <taxon>Parachela</taxon>
        <taxon>Hypsibioidea</taxon>
        <taxon>Hypsibiidae</taxon>
        <taxon>Hypsibius</taxon>
    </lineage>
</organism>
<dbReference type="InterPro" id="IPR002035">
    <property type="entry name" value="VWF_A"/>
</dbReference>
<dbReference type="FunFam" id="3.40.50.300:FF:001384">
    <property type="entry name" value="Midasin"/>
    <property type="match status" value="1"/>
</dbReference>
<dbReference type="PANTHER" id="PTHR48103:SF2">
    <property type="entry name" value="MIDASIN"/>
    <property type="match status" value="1"/>
</dbReference>
<feature type="compositionally biased region" description="Acidic residues" evidence="10">
    <location>
        <begin position="4058"/>
        <end position="4072"/>
    </location>
</feature>
<feature type="compositionally biased region" description="Basic and acidic residues" evidence="10">
    <location>
        <begin position="4326"/>
        <end position="4335"/>
    </location>
</feature>
<dbReference type="PANTHER" id="PTHR48103">
    <property type="entry name" value="MIDASIN-RELATED"/>
    <property type="match status" value="1"/>
</dbReference>
<dbReference type="SUPFAM" id="SSF53300">
    <property type="entry name" value="vWA-like"/>
    <property type="match status" value="1"/>
</dbReference>
<comment type="caution">
    <text evidence="12">The sequence shown here is derived from an EMBL/GenBank/DDBJ whole genome shotgun (WGS) entry which is preliminary data.</text>
</comment>
<dbReference type="GO" id="GO:0030687">
    <property type="term" value="C:preribosome, large subunit precursor"/>
    <property type="evidence" value="ECO:0007669"/>
    <property type="project" value="TreeGrafter"/>
</dbReference>
<reference evidence="13" key="1">
    <citation type="submission" date="2017-01" db="EMBL/GenBank/DDBJ databases">
        <title>Comparative genomics of anhydrobiosis in the tardigrade Hypsibius dujardini.</title>
        <authorList>
            <person name="Yoshida Y."/>
            <person name="Koutsovoulos G."/>
            <person name="Laetsch D."/>
            <person name="Stevens L."/>
            <person name="Kumar S."/>
            <person name="Horikawa D."/>
            <person name="Ishino K."/>
            <person name="Komine S."/>
            <person name="Tomita M."/>
            <person name="Blaxter M."/>
            <person name="Arakawa K."/>
        </authorList>
    </citation>
    <scope>NUCLEOTIDE SEQUENCE [LARGE SCALE GENOMIC DNA]</scope>
    <source>
        <strain evidence="13">Z151</strain>
    </source>
</reference>
<feature type="domain" description="VWFA" evidence="11">
    <location>
        <begin position="4579"/>
        <end position="4778"/>
    </location>
</feature>
<comment type="function">
    <text evidence="9">Nuclear chaperone required for maturation and nuclear export of pre-60S ribosome subunits.</text>
</comment>
<evidence type="ECO:0000313" key="13">
    <source>
        <dbReference type="Proteomes" id="UP000192578"/>
    </source>
</evidence>
<dbReference type="GO" id="GO:0005524">
    <property type="term" value="F:ATP binding"/>
    <property type="evidence" value="ECO:0007669"/>
    <property type="project" value="UniProtKB-KW"/>
</dbReference>
<accession>A0A1W0WGH8</accession>
<feature type="compositionally biased region" description="Acidic residues" evidence="10">
    <location>
        <begin position="4005"/>
        <end position="4036"/>
    </location>
</feature>
<dbReference type="FunFam" id="3.40.50.300:FF:000142">
    <property type="entry name" value="Midasin"/>
    <property type="match status" value="1"/>
</dbReference>
<comment type="similarity">
    <text evidence="3 9">Belongs to the midasin family.</text>
</comment>
<dbReference type="Gene3D" id="3.40.50.300">
    <property type="entry name" value="P-loop containing nucleotide triphosphate hydrolases"/>
    <property type="match status" value="6"/>
</dbReference>
<feature type="compositionally biased region" description="Acidic residues" evidence="10">
    <location>
        <begin position="4145"/>
        <end position="4185"/>
    </location>
</feature>
<dbReference type="SMART" id="SM00382">
    <property type="entry name" value="AAA"/>
    <property type="match status" value="6"/>
</dbReference>
<comment type="subcellular location">
    <subcellularLocation>
        <location evidence="1">Nucleus</location>
        <location evidence="1">Nucleolus</location>
    </subcellularLocation>
    <subcellularLocation>
        <location evidence="2">Nucleus</location>
        <location evidence="2">Nucleoplasm</location>
    </subcellularLocation>
</comment>
<dbReference type="GO" id="GO:0005654">
    <property type="term" value="C:nucleoplasm"/>
    <property type="evidence" value="ECO:0007669"/>
    <property type="project" value="UniProtKB-SubCell"/>
</dbReference>
<dbReference type="PIRSF" id="PIRSF010340">
    <property type="entry name" value="Midasin"/>
    <property type="match status" value="1"/>
</dbReference>
<dbReference type="GO" id="GO:0000055">
    <property type="term" value="P:ribosomal large subunit export from nucleus"/>
    <property type="evidence" value="ECO:0007669"/>
    <property type="project" value="TreeGrafter"/>
</dbReference>
<dbReference type="InterPro" id="IPR036465">
    <property type="entry name" value="vWFA_dom_sf"/>
</dbReference>
<evidence type="ECO:0000256" key="6">
    <source>
        <dbReference type="ARBA" id="ARBA00022840"/>
    </source>
</evidence>
<dbReference type="Pfam" id="PF07728">
    <property type="entry name" value="AAA_5"/>
    <property type="match status" value="8"/>
</dbReference>
<evidence type="ECO:0000256" key="1">
    <source>
        <dbReference type="ARBA" id="ARBA00004604"/>
    </source>
</evidence>
<keyword evidence="13" id="KW-1185">Reference proteome</keyword>
<dbReference type="Pfam" id="PF17867">
    <property type="entry name" value="AAA_lid_7"/>
    <property type="match status" value="3"/>
</dbReference>
<dbReference type="InterPro" id="IPR003593">
    <property type="entry name" value="AAA+_ATPase"/>
</dbReference>